<accession>A0A1B3WEZ5</accession>
<dbReference type="Proteomes" id="UP000094757">
    <property type="component" value="Chromosome"/>
</dbReference>
<evidence type="ECO:0000256" key="2">
    <source>
        <dbReference type="SAM" id="Phobius"/>
    </source>
</evidence>
<dbReference type="AlphaFoldDB" id="A0A1B3WEZ5"/>
<organism evidence="3 4">
    <name type="scientific">Dialister pneumosintes</name>
    <dbReference type="NCBI Taxonomy" id="39950"/>
    <lineage>
        <taxon>Bacteria</taxon>
        <taxon>Bacillati</taxon>
        <taxon>Bacillota</taxon>
        <taxon>Negativicutes</taxon>
        <taxon>Veillonellales</taxon>
        <taxon>Veillonellaceae</taxon>
        <taxon>Dialister</taxon>
    </lineage>
</organism>
<reference evidence="4" key="1">
    <citation type="submission" date="2016-08" db="EMBL/GenBank/DDBJ databases">
        <authorList>
            <person name="Holder M.E."/>
            <person name="Ajami N.J."/>
            <person name="Petrosino J.F."/>
        </authorList>
    </citation>
    <scope>NUCLEOTIDE SEQUENCE [LARGE SCALE GENOMIC DNA]</scope>
    <source>
        <strain evidence="4">F0677</strain>
    </source>
</reference>
<evidence type="ECO:0000313" key="3">
    <source>
        <dbReference type="EMBL" id="AOH39543.1"/>
    </source>
</evidence>
<keyword evidence="2" id="KW-0472">Membrane</keyword>
<dbReference type="InterPro" id="IPR027981">
    <property type="entry name" value="DUF4446"/>
</dbReference>
<name>A0A1B3WEZ5_9FIRM</name>
<dbReference type="RefSeq" id="WP_022514029.1">
    <property type="nucleotide sequence ID" value="NZ_CP017037.1"/>
</dbReference>
<evidence type="ECO:0008006" key="5">
    <source>
        <dbReference type="Google" id="ProtNLM"/>
    </source>
</evidence>
<keyword evidence="2" id="KW-1133">Transmembrane helix</keyword>
<gene>
    <name evidence="3" type="ORF">BCB69_06045</name>
</gene>
<dbReference type="EMBL" id="CP017037">
    <property type="protein sequence ID" value="AOH39543.1"/>
    <property type="molecule type" value="Genomic_DNA"/>
</dbReference>
<keyword evidence="2" id="KW-0812">Transmembrane</keyword>
<dbReference type="Pfam" id="PF14584">
    <property type="entry name" value="DUF4446"/>
    <property type="match status" value="1"/>
</dbReference>
<protein>
    <recommendedName>
        <fullName evidence="5">DUF4446 domain-containing protein</fullName>
    </recommendedName>
</protein>
<dbReference type="STRING" id="39950.BCB69_06045"/>
<proteinExistence type="predicted"/>
<feature type="region of interest" description="Disordered" evidence="1">
    <location>
        <begin position="191"/>
        <end position="287"/>
    </location>
</feature>
<feature type="compositionally biased region" description="Basic and acidic residues" evidence="1">
    <location>
        <begin position="203"/>
        <end position="221"/>
    </location>
</feature>
<evidence type="ECO:0000313" key="4">
    <source>
        <dbReference type="Proteomes" id="UP000094757"/>
    </source>
</evidence>
<feature type="transmembrane region" description="Helical" evidence="2">
    <location>
        <begin position="6"/>
        <end position="31"/>
    </location>
</feature>
<sequence>MFEVNYNLLLMSGATIFGILLVILLVQFFLLRAKVNRLSKKYHYFMGGHDGVSVERQLSAEVKQLRNLVSTSEGMLHQQELLANMQLESFQRMGLVNYDAFDMTGDKLSFSLTLLNGRNDGFVFSCLTGSGASRIYAKKIVAGDYKGVLSSEEAESINMALNTQMPNVVVEAQEQVARLLQARKEMEESVTVKSPKKRRIVKKIKEEPKKNSSQGMHRESKISSSGYSKKEIRTRNEALVSSRVGQTINEPLGNATEADLSIFSSRNSGRSTRRGQFKVNHHEERNK</sequence>
<evidence type="ECO:0000256" key="1">
    <source>
        <dbReference type="SAM" id="MobiDB-lite"/>
    </source>
</evidence>
<dbReference type="KEGG" id="dpn:BCB69_06045"/>